<evidence type="ECO:0000313" key="2">
    <source>
        <dbReference type="Proteomes" id="UP000177905"/>
    </source>
</evidence>
<dbReference type="Proteomes" id="UP000177905">
    <property type="component" value="Unassembled WGS sequence"/>
</dbReference>
<dbReference type="AlphaFoldDB" id="A0A1F4S1I0"/>
<organism evidence="1 2">
    <name type="scientific">candidate division WOR-1 bacterium RIFOXYB2_FULL_36_35</name>
    <dbReference type="NCBI Taxonomy" id="1802578"/>
    <lineage>
        <taxon>Bacteria</taxon>
        <taxon>Bacillati</taxon>
        <taxon>Saganbacteria</taxon>
    </lineage>
</organism>
<evidence type="ECO:0000313" key="1">
    <source>
        <dbReference type="EMBL" id="OGC14288.1"/>
    </source>
</evidence>
<protein>
    <submittedName>
        <fullName evidence="1">Uncharacterized protein</fullName>
    </submittedName>
</protein>
<proteinExistence type="predicted"/>
<accession>A0A1F4S1I0</accession>
<dbReference type="EMBL" id="MEUA01000039">
    <property type="protein sequence ID" value="OGC14288.1"/>
    <property type="molecule type" value="Genomic_DNA"/>
</dbReference>
<sequence length="300" mass="35575">MSAKQKDKRKGVLAIFLILFIGLFFKNEAGSLDQQQAEEGEVEVKSETKKDRLVELGKTKEWQEFKRFWKELDIILPREYDNNNIRYFMVINLDKMNELIKHLETLKLSLSGLPDYLISSEEIDLLANFCQTRIDYMCFGSIDNAMTRMVMPPNLIEDNLDKNIENFERKIDVLLDLKAKGLIDQKEGEQALLNLEENIEKIYVLKAISQNYVKFYFYWPQEKDSENYKASDYVGLFEEYYNNYKIKGRNHKEGLKEPYYYDNYTSEEDITLKYETTKKAIKEVKKNLPFLKALVIDMER</sequence>
<reference evidence="1 2" key="1">
    <citation type="journal article" date="2016" name="Nat. Commun.">
        <title>Thousands of microbial genomes shed light on interconnected biogeochemical processes in an aquifer system.</title>
        <authorList>
            <person name="Anantharaman K."/>
            <person name="Brown C.T."/>
            <person name="Hug L.A."/>
            <person name="Sharon I."/>
            <person name="Castelle C.J."/>
            <person name="Probst A.J."/>
            <person name="Thomas B.C."/>
            <person name="Singh A."/>
            <person name="Wilkins M.J."/>
            <person name="Karaoz U."/>
            <person name="Brodie E.L."/>
            <person name="Williams K.H."/>
            <person name="Hubbard S.S."/>
            <person name="Banfield J.F."/>
        </authorList>
    </citation>
    <scope>NUCLEOTIDE SEQUENCE [LARGE SCALE GENOMIC DNA]</scope>
</reference>
<gene>
    <name evidence="1" type="ORF">A2290_04975</name>
</gene>
<comment type="caution">
    <text evidence="1">The sequence shown here is derived from an EMBL/GenBank/DDBJ whole genome shotgun (WGS) entry which is preliminary data.</text>
</comment>
<name>A0A1F4S1I0_UNCSA</name>